<evidence type="ECO:0000313" key="3">
    <source>
        <dbReference type="Proteomes" id="UP000236173"/>
    </source>
</evidence>
<dbReference type="Gene3D" id="3.40.30.10">
    <property type="entry name" value="Glutaredoxin"/>
    <property type="match status" value="1"/>
</dbReference>
<dbReference type="AlphaFoldDB" id="A0A2H5XAJ8"/>
<organism evidence="2 3">
    <name type="scientific">Candidatus Fervidibacter japonicus</name>
    <dbReference type="NCBI Taxonomy" id="2035412"/>
    <lineage>
        <taxon>Bacteria</taxon>
        <taxon>Candidatus Fervidibacterota</taxon>
        <taxon>Candidatus Fervidibacter</taxon>
    </lineage>
</organism>
<reference evidence="3" key="1">
    <citation type="submission" date="2017-09" db="EMBL/GenBank/DDBJ databases">
        <title>Metaegenomics of thermophilic ammonia-oxidizing enrichment culture.</title>
        <authorList>
            <person name="Kato S."/>
            <person name="Suzuki K."/>
        </authorList>
    </citation>
    <scope>NUCLEOTIDE SEQUENCE [LARGE SCALE GENOMIC DNA]</scope>
</reference>
<dbReference type="CDD" id="cd02947">
    <property type="entry name" value="TRX_family"/>
    <property type="match status" value="1"/>
</dbReference>
<dbReference type="PANTHER" id="PTHR45663:SF11">
    <property type="entry name" value="GEO12009P1"/>
    <property type="match status" value="1"/>
</dbReference>
<comment type="caution">
    <text evidence="2">The sequence shown here is derived from an EMBL/GenBank/DDBJ whole genome shotgun (WGS) entry which is preliminary data.</text>
</comment>
<protein>
    <submittedName>
        <fullName evidence="2">Thioredoxin</fullName>
    </submittedName>
</protein>
<dbReference type="PANTHER" id="PTHR45663">
    <property type="entry name" value="GEO12009P1"/>
    <property type="match status" value="1"/>
</dbReference>
<sequence>MTVIPVGDDDFDAKVLQSPLPAVVEVWASECLPCPIMLRHLEPLLEPYEGRVNVFSLDASANPKLMERFEVRSTPALLVFVNGQLVGHFVHQVDAPTVAEKLRQLLGQGG</sequence>
<dbReference type="PROSITE" id="PS51352">
    <property type="entry name" value="THIOREDOXIN_2"/>
    <property type="match status" value="1"/>
</dbReference>
<dbReference type="EMBL" id="BEHT01000007">
    <property type="protein sequence ID" value="GBC98213.1"/>
    <property type="molecule type" value="Genomic_DNA"/>
</dbReference>
<dbReference type="GO" id="GO:0015035">
    <property type="term" value="F:protein-disulfide reductase activity"/>
    <property type="evidence" value="ECO:0007669"/>
    <property type="project" value="TreeGrafter"/>
</dbReference>
<dbReference type="Proteomes" id="UP000236173">
    <property type="component" value="Unassembled WGS sequence"/>
</dbReference>
<proteinExistence type="predicted"/>
<gene>
    <name evidence="2" type="primary">trxA_1</name>
    <name evidence="2" type="ORF">HRbin17_00712</name>
</gene>
<name>A0A2H5XAJ8_9BACT</name>
<dbReference type="InterPro" id="IPR036249">
    <property type="entry name" value="Thioredoxin-like_sf"/>
</dbReference>
<dbReference type="Pfam" id="PF00085">
    <property type="entry name" value="Thioredoxin"/>
    <property type="match status" value="1"/>
</dbReference>
<dbReference type="InterPro" id="IPR013766">
    <property type="entry name" value="Thioredoxin_domain"/>
</dbReference>
<dbReference type="SUPFAM" id="SSF52833">
    <property type="entry name" value="Thioredoxin-like"/>
    <property type="match status" value="1"/>
</dbReference>
<feature type="domain" description="Thioredoxin" evidence="1">
    <location>
        <begin position="1"/>
        <end position="110"/>
    </location>
</feature>
<evidence type="ECO:0000259" key="1">
    <source>
        <dbReference type="PROSITE" id="PS51352"/>
    </source>
</evidence>
<accession>A0A2H5XAJ8</accession>
<evidence type="ECO:0000313" key="2">
    <source>
        <dbReference type="EMBL" id="GBC98213.1"/>
    </source>
</evidence>
<dbReference type="GO" id="GO:0005737">
    <property type="term" value="C:cytoplasm"/>
    <property type="evidence" value="ECO:0007669"/>
    <property type="project" value="TreeGrafter"/>
</dbReference>